<name>A0ABX9CAJ0_9ACTN</name>
<dbReference type="EMBL" id="PXXW01000055">
    <property type="protein sequence ID" value="RAN92658.1"/>
    <property type="molecule type" value="Genomic_DNA"/>
</dbReference>
<organism evidence="1 2">
    <name type="scientific">Micromonospora saelicesensis</name>
    <dbReference type="NCBI Taxonomy" id="285676"/>
    <lineage>
        <taxon>Bacteria</taxon>
        <taxon>Bacillati</taxon>
        <taxon>Actinomycetota</taxon>
        <taxon>Actinomycetes</taxon>
        <taxon>Micromonosporales</taxon>
        <taxon>Micromonosporaceae</taxon>
        <taxon>Micromonospora</taxon>
    </lineage>
</organism>
<dbReference type="Proteomes" id="UP000249334">
    <property type="component" value="Unassembled WGS sequence"/>
</dbReference>
<dbReference type="RefSeq" id="WP_112672359.1">
    <property type="nucleotide sequence ID" value="NZ_PXXW01000055.1"/>
</dbReference>
<comment type="caution">
    <text evidence="1">The sequence shown here is derived from an EMBL/GenBank/DDBJ whole genome shotgun (WGS) entry which is preliminary data.</text>
</comment>
<protein>
    <recommendedName>
        <fullName evidence="3">DUF3168 domain-containing protein</fullName>
    </recommendedName>
</protein>
<reference evidence="1 2" key="1">
    <citation type="submission" date="2018-03" db="EMBL/GenBank/DDBJ databases">
        <title>Genomic framework for the identification of Micromonospora saelicesensis and Micromonospora noduli.</title>
        <authorList>
            <person name="Riesco R."/>
            <person name="Trujillo M.E."/>
        </authorList>
    </citation>
    <scope>NUCLEOTIDE SEQUENCE [LARGE SCALE GENOMIC DNA]</scope>
    <source>
        <strain evidence="1 2">GAR05</strain>
    </source>
</reference>
<sequence length="156" mass="16436">MATSAIPASIDYLVATAESLPECAAPVRVFDGWPDARADVALAIGVTPEDSATEDGVTHGNLGAQTQWEDFTIPCIIWCRKVGGGAMKTARDGAFVILNALDTHLRSHRDLGGALRSGTAIATNVVIRQTDTAEEAGDGRVCEIHFDVLCRSRSAA</sequence>
<evidence type="ECO:0000313" key="1">
    <source>
        <dbReference type="EMBL" id="RAN92658.1"/>
    </source>
</evidence>
<proteinExistence type="predicted"/>
<keyword evidence="2" id="KW-1185">Reference proteome</keyword>
<gene>
    <name evidence="1" type="ORF">GAR05_06150</name>
</gene>
<evidence type="ECO:0000313" key="2">
    <source>
        <dbReference type="Proteomes" id="UP000249334"/>
    </source>
</evidence>
<accession>A0ABX9CAJ0</accession>
<evidence type="ECO:0008006" key="3">
    <source>
        <dbReference type="Google" id="ProtNLM"/>
    </source>
</evidence>